<proteinExistence type="predicted"/>
<feature type="region of interest" description="Disordered" evidence="1">
    <location>
        <begin position="1"/>
        <end position="47"/>
    </location>
</feature>
<dbReference type="EMBL" id="BMYK01000015">
    <property type="protein sequence ID" value="GHC91999.1"/>
    <property type="molecule type" value="Genomic_DNA"/>
</dbReference>
<organism evidence="2 3">
    <name type="scientific">Pseudorhodoferax aquiterrae</name>
    <dbReference type="NCBI Taxonomy" id="747304"/>
    <lineage>
        <taxon>Bacteria</taxon>
        <taxon>Pseudomonadati</taxon>
        <taxon>Pseudomonadota</taxon>
        <taxon>Betaproteobacteria</taxon>
        <taxon>Burkholderiales</taxon>
        <taxon>Comamonadaceae</taxon>
    </lineage>
</organism>
<reference evidence="3" key="1">
    <citation type="journal article" date="2019" name="Int. J. Syst. Evol. Microbiol.">
        <title>The Global Catalogue of Microorganisms (GCM) 10K type strain sequencing project: providing services to taxonomists for standard genome sequencing and annotation.</title>
        <authorList>
            <consortium name="The Broad Institute Genomics Platform"/>
            <consortium name="The Broad Institute Genome Sequencing Center for Infectious Disease"/>
            <person name="Wu L."/>
            <person name="Ma J."/>
        </authorList>
    </citation>
    <scope>NUCLEOTIDE SEQUENCE [LARGE SCALE GENOMIC DNA]</scope>
    <source>
        <strain evidence="3">KCTC 23314</strain>
    </source>
</reference>
<evidence type="ECO:0000313" key="2">
    <source>
        <dbReference type="EMBL" id="GHC91999.1"/>
    </source>
</evidence>
<dbReference type="Proteomes" id="UP000626210">
    <property type="component" value="Unassembled WGS sequence"/>
</dbReference>
<accession>A0ABQ3G5S8</accession>
<dbReference type="RefSeq" id="WP_189688810.1">
    <property type="nucleotide sequence ID" value="NZ_BMYK01000015.1"/>
</dbReference>
<sequence length="174" mass="19047">MPDDTVTAASTPSEGSASAAPPLRPRPPGWGADLPPQNRPAVPKERQPARLPGLHWTQPEQQQSHVHVLCSVERPGITPVFGTTVPPRGISGLLRGLAFRWSENDLRHWLVLLAADRVHVGEGLVDDLLRGRVPNIPAEMGMRAEWQHNPRGAVHKVGLAVGALALLYLLRRRR</sequence>
<name>A0ABQ3G5S8_9BURK</name>
<evidence type="ECO:0000256" key="1">
    <source>
        <dbReference type="SAM" id="MobiDB-lite"/>
    </source>
</evidence>
<comment type="caution">
    <text evidence="2">The sequence shown here is derived from an EMBL/GenBank/DDBJ whole genome shotgun (WGS) entry which is preliminary data.</text>
</comment>
<protein>
    <submittedName>
        <fullName evidence="2">Uncharacterized protein</fullName>
    </submittedName>
</protein>
<evidence type="ECO:0000313" key="3">
    <source>
        <dbReference type="Proteomes" id="UP000626210"/>
    </source>
</evidence>
<gene>
    <name evidence="2" type="ORF">GCM10007320_41530</name>
</gene>
<keyword evidence="3" id="KW-1185">Reference proteome</keyword>